<dbReference type="Gene3D" id="3.30.559.10">
    <property type="entry name" value="Chloramphenicol acetyltransferase-like domain"/>
    <property type="match status" value="1"/>
</dbReference>
<dbReference type="Proteomes" id="UP000070501">
    <property type="component" value="Unassembled WGS sequence"/>
</dbReference>
<dbReference type="Pfam" id="PF00668">
    <property type="entry name" value="Condensation"/>
    <property type="match status" value="1"/>
</dbReference>
<feature type="domain" description="Carrier" evidence="5">
    <location>
        <begin position="21"/>
        <end position="97"/>
    </location>
</feature>
<keyword evidence="3" id="KW-0436">Ligase</keyword>
<feature type="region of interest" description="Disordered" evidence="4">
    <location>
        <begin position="482"/>
        <end position="503"/>
    </location>
</feature>
<evidence type="ECO:0000256" key="2">
    <source>
        <dbReference type="ARBA" id="ARBA00022553"/>
    </source>
</evidence>
<dbReference type="AlphaFoldDB" id="A0A136J4Y2"/>
<dbReference type="GO" id="GO:0044550">
    <property type="term" value="P:secondary metabolite biosynthetic process"/>
    <property type="evidence" value="ECO:0007669"/>
    <property type="project" value="TreeGrafter"/>
</dbReference>
<dbReference type="EMBL" id="KQ964249">
    <property type="protein sequence ID" value="KXJ92225.1"/>
    <property type="molecule type" value="Genomic_DNA"/>
</dbReference>
<dbReference type="InterPro" id="IPR009081">
    <property type="entry name" value="PP-bd_ACP"/>
</dbReference>
<organism evidence="6 7">
    <name type="scientific">Microdochium bolleyi</name>
    <dbReference type="NCBI Taxonomy" id="196109"/>
    <lineage>
        <taxon>Eukaryota</taxon>
        <taxon>Fungi</taxon>
        <taxon>Dikarya</taxon>
        <taxon>Ascomycota</taxon>
        <taxon>Pezizomycotina</taxon>
        <taxon>Sordariomycetes</taxon>
        <taxon>Xylariomycetidae</taxon>
        <taxon>Xylariales</taxon>
        <taxon>Microdochiaceae</taxon>
        <taxon>Microdochium</taxon>
    </lineage>
</organism>
<dbReference type="GO" id="GO:0043041">
    <property type="term" value="P:amino acid activation for nonribosomal peptide biosynthetic process"/>
    <property type="evidence" value="ECO:0007669"/>
    <property type="project" value="TreeGrafter"/>
</dbReference>
<dbReference type="OrthoDB" id="4761204at2759"/>
<proteinExistence type="predicted"/>
<dbReference type="Gene3D" id="1.10.1200.10">
    <property type="entry name" value="ACP-like"/>
    <property type="match status" value="1"/>
</dbReference>
<dbReference type="GO" id="GO:0005737">
    <property type="term" value="C:cytoplasm"/>
    <property type="evidence" value="ECO:0007669"/>
    <property type="project" value="TreeGrafter"/>
</dbReference>
<keyword evidence="1" id="KW-0596">Phosphopantetheine</keyword>
<accession>A0A136J4Y2</accession>
<dbReference type="GO" id="GO:0016874">
    <property type="term" value="F:ligase activity"/>
    <property type="evidence" value="ECO:0007669"/>
    <property type="project" value="UniProtKB-KW"/>
</dbReference>
<keyword evidence="7" id="KW-1185">Reference proteome</keyword>
<dbReference type="InterPro" id="IPR006162">
    <property type="entry name" value="Ppantetheine_attach_site"/>
</dbReference>
<dbReference type="PANTHER" id="PTHR45527:SF1">
    <property type="entry name" value="FATTY ACID SYNTHASE"/>
    <property type="match status" value="1"/>
</dbReference>
<dbReference type="Pfam" id="PF00550">
    <property type="entry name" value="PP-binding"/>
    <property type="match status" value="1"/>
</dbReference>
<sequence>MTLAQLHEANLARARDGRQDDALTEAEKQLKELWALVLPVTSAAISASDSFFRVGGDSILAMRLVAAARSQGFELQVADILRHPQLSDMATKLRQSTSCCATQYAPFSLVPDARIVSSLQSAVQNSYSEHVTVKDVLPLTDFQVFCLRYALAAPLGRTQHFYLDLPRAFQVEEVASACNKLWEHVEMLRAIFVEHGDGDFYQAIPQDLALDLDVHEVSDPAESAQDWFAADARRRMQLGRSDFRMAIFSRSRAATTESGEEGKELCHRVVMRISHALYDGFMFQQIIDCLAAFLDSQAAVPRVYPFSQHLQTVRALRQKDQKAADYWRDLLEGSALSRLSFDQHEPAPEMGLDPADPLSCPSNCMDSVTVVTAPPETAGDISAANTFFAASAMMVAQMTRTSDVTVGILVSGRSTSWASSLSQLDVAGPCVNFVPLRLRAEQLGDQLADVAQCVHEQRLAGLGLEASQLTDIADVVVPAWPPHSVTTDGSTKHEESRDGPGAAERRPQFGFILQFQNVDENPALEARGHSAQVMVPVADRPAYYVDPTIYVFAKPREGDGHWEVTFIFSPRYYRADTVQQVADAFQQLCQDKPVSLDNDKSV</sequence>
<dbReference type="InterPro" id="IPR023213">
    <property type="entry name" value="CAT-like_dom_sf"/>
</dbReference>
<evidence type="ECO:0000313" key="6">
    <source>
        <dbReference type="EMBL" id="KXJ92225.1"/>
    </source>
</evidence>
<dbReference type="Gene3D" id="3.30.559.30">
    <property type="entry name" value="Nonribosomal peptide synthetase, condensation domain"/>
    <property type="match status" value="1"/>
</dbReference>
<dbReference type="GO" id="GO:0031177">
    <property type="term" value="F:phosphopantetheine binding"/>
    <property type="evidence" value="ECO:0007669"/>
    <property type="project" value="InterPro"/>
</dbReference>
<evidence type="ECO:0000256" key="4">
    <source>
        <dbReference type="SAM" id="MobiDB-lite"/>
    </source>
</evidence>
<dbReference type="SUPFAM" id="SSF52777">
    <property type="entry name" value="CoA-dependent acyltransferases"/>
    <property type="match status" value="2"/>
</dbReference>
<dbReference type="InterPro" id="IPR036736">
    <property type="entry name" value="ACP-like_sf"/>
</dbReference>
<dbReference type="PANTHER" id="PTHR45527">
    <property type="entry name" value="NONRIBOSOMAL PEPTIDE SYNTHETASE"/>
    <property type="match status" value="1"/>
</dbReference>
<dbReference type="SMART" id="SM00823">
    <property type="entry name" value="PKS_PP"/>
    <property type="match status" value="1"/>
</dbReference>
<evidence type="ECO:0000313" key="7">
    <source>
        <dbReference type="Proteomes" id="UP000070501"/>
    </source>
</evidence>
<feature type="compositionally biased region" description="Basic and acidic residues" evidence="4">
    <location>
        <begin position="490"/>
        <end position="503"/>
    </location>
</feature>
<evidence type="ECO:0000259" key="5">
    <source>
        <dbReference type="PROSITE" id="PS50075"/>
    </source>
</evidence>
<protein>
    <submittedName>
        <fullName evidence="6">Condensation domain-domain-containing protein</fullName>
    </submittedName>
</protein>
<dbReference type="InterPro" id="IPR001242">
    <property type="entry name" value="Condensation_dom"/>
</dbReference>
<evidence type="ECO:0000256" key="1">
    <source>
        <dbReference type="ARBA" id="ARBA00022450"/>
    </source>
</evidence>
<dbReference type="PROSITE" id="PS00012">
    <property type="entry name" value="PHOSPHOPANTETHEINE"/>
    <property type="match status" value="1"/>
</dbReference>
<reference evidence="7" key="1">
    <citation type="submission" date="2016-02" db="EMBL/GenBank/DDBJ databases">
        <title>Draft genome sequence of Microdochium bolleyi, a fungal endophyte of beachgrass.</title>
        <authorList>
            <consortium name="DOE Joint Genome Institute"/>
            <person name="David A.S."/>
            <person name="May G."/>
            <person name="Haridas S."/>
            <person name="Lim J."/>
            <person name="Wang M."/>
            <person name="Labutti K."/>
            <person name="Lipzen A."/>
            <person name="Barry K."/>
            <person name="Grigoriev I.V."/>
        </authorList>
    </citation>
    <scope>NUCLEOTIDE SEQUENCE [LARGE SCALE GENOMIC DNA]</scope>
    <source>
        <strain evidence="7">J235TASD1</strain>
    </source>
</reference>
<keyword evidence="2" id="KW-0597">Phosphoprotein</keyword>
<dbReference type="FunFam" id="1.10.1200.10:FF:000005">
    <property type="entry name" value="Nonribosomal peptide synthetase 1"/>
    <property type="match status" value="1"/>
</dbReference>
<dbReference type="PROSITE" id="PS50075">
    <property type="entry name" value="CARRIER"/>
    <property type="match status" value="1"/>
</dbReference>
<gene>
    <name evidence="6" type="ORF">Micbo1qcDRAFT_162394</name>
</gene>
<name>A0A136J4Y2_9PEZI</name>
<dbReference type="InParanoid" id="A0A136J4Y2"/>
<dbReference type="STRING" id="196109.A0A136J4Y2"/>
<evidence type="ECO:0000256" key="3">
    <source>
        <dbReference type="ARBA" id="ARBA00022598"/>
    </source>
</evidence>
<dbReference type="InterPro" id="IPR020806">
    <property type="entry name" value="PKS_PP-bd"/>
</dbReference>
<dbReference type="SUPFAM" id="SSF47336">
    <property type="entry name" value="ACP-like"/>
    <property type="match status" value="1"/>
</dbReference>